<dbReference type="EMBL" id="BJXA01000019">
    <property type="protein sequence ID" value="GEM38788.1"/>
    <property type="molecule type" value="Genomic_DNA"/>
</dbReference>
<dbReference type="PIRSF" id="PIRSF000521">
    <property type="entry name" value="Transaminase_4ab_Lys_Orn"/>
    <property type="match status" value="1"/>
</dbReference>
<dbReference type="InterPro" id="IPR015422">
    <property type="entry name" value="PyrdxlP-dep_Trfase_small"/>
</dbReference>
<evidence type="ECO:0000256" key="1">
    <source>
        <dbReference type="ARBA" id="ARBA00001933"/>
    </source>
</evidence>
<keyword evidence="7" id="KW-0472">Membrane</keyword>
<sequence length="525" mass="56302">MDSVVDGLELAEPQMREVLSMAKLDVEYVRAEGNSLYHLDAQQEEVRVVDFVGGYASLLLGHSNPEIIAHAKATLDAQTPVYVPIAIHSAANRVAHQLNAIIHRETGSTEPYFAIFASTGAEAIESSLKHAEFVRTARISALTDEIGSHVEQVRAAIKNGDASVAEAAYARLGLSGTGIEGFEEVAAEVQRRNAETSATPPRFLAVEGAFHGKLVGSVQLTHNASFRGPFEAMAARADFVPFNDPAAVAEVAARGRAQLLDLVLTDGVAALVERDFPTYCAFVLEPIQGEGGIKPVTAEFAAAVRQACDTLDCPLILDEIQCGMGRSGKFFASSLVGLHGDYYVLAKSLGGGIAKNSVMLVRGAHYRKEFELIHSSTFAKDGFSSAIALKVLELLEAEDGKAYRLAEERGGALRDMLNRVAADNPDTVKEVRGKGLMLGLEFQDLTGSSAPMISGFAHAGVIGYVIAGYLLRGHRVRVLPTGSAPHTLRFTPSIQLSDADIDQLETALRDICEVLRTEDEQRLFG</sequence>
<comment type="caution">
    <text evidence="8">The sequence shown here is derived from an EMBL/GenBank/DDBJ whole genome shotgun (WGS) entry which is preliminary data.</text>
</comment>
<keyword evidence="5 6" id="KW-0663">Pyridoxal phosphate</keyword>
<keyword evidence="3 8" id="KW-0032">Aminotransferase</keyword>
<dbReference type="InterPro" id="IPR050103">
    <property type="entry name" value="Class-III_PLP-dep_AT"/>
</dbReference>
<keyword evidence="7" id="KW-0812">Transmembrane</keyword>
<dbReference type="InterPro" id="IPR005814">
    <property type="entry name" value="Aminotrans_3"/>
</dbReference>
<dbReference type="GO" id="GO:0042802">
    <property type="term" value="F:identical protein binding"/>
    <property type="evidence" value="ECO:0007669"/>
    <property type="project" value="TreeGrafter"/>
</dbReference>
<dbReference type="RefSeq" id="WP_222595082.1">
    <property type="nucleotide sequence ID" value="NZ_BJXA01000019.1"/>
</dbReference>
<keyword evidence="2" id="KW-0028">Amino-acid biosynthesis</keyword>
<evidence type="ECO:0000256" key="3">
    <source>
        <dbReference type="ARBA" id="ARBA00022576"/>
    </source>
</evidence>
<comment type="cofactor">
    <cofactor evidence="1">
        <name>pyridoxal 5'-phosphate</name>
        <dbReference type="ChEBI" id="CHEBI:597326"/>
    </cofactor>
</comment>
<dbReference type="InterPro" id="IPR015421">
    <property type="entry name" value="PyrdxlP-dep_Trfase_major"/>
</dbReference>
<evidence type="ECO:0000256" key="7">
    <source>
        <dbReference type="SAM" id="Phobius"/>
    </source>
</evidence>
<dbReference type="PANTHER" id="PTHR11986">
    <property type="entry name" value="AMINOTRANSFERASE CLASS III"/>
    <property type="match status" value="1"/>
</dbReference>
<proteinExistence type="inferred from homology"/>
<keyword evidence="4 8" id="KW-0808">Transferase</keyword>
<dbReference type="Proteomes" id="UP000321424">
    <property type="component" value="Unassembled WGS sequence"/>
</dbReference>
<gene>
    <name evidence="8" type="ORF">NN4_33070</name>
</gene>
<feature type="transmembrane region" description="Helical" evidence="7">
    <location>
        <begin position="452"/>
        <end position="471"/>
    </location>
</feature>
<dbReference type="Pfam" id="PF00202">
    <property type="entry name" value="Aminotran_3"/>
    <property type="match status" value="1"/>
</dbReference>
<evidence type="ECO:0000313" key="9">
    <source>
        <dbReference type="Proteomes" id="UP000321424"/>
    </source>
</evidence>
<dbReference type="GO" id="GO:0030170">
    <property type="term" value="F:pyridoxal phosphate binding"/>
    <property type="evidence" value="ECO:0007669"/>
    <property type="project" value="InterPro"/>
</dbReference>
<dbReference type="GO" id="GO:0008483">
    <property type="term" value="F:transaminase activity"/>
    <property type="evidence" value="ECO:0007669"/>
    <property type="project" value="UniProtKB-KW"/>
</dbReference>
<keyword evidence="2" id="KW-0055">Arginine biosynthesis</keyword>
<keyword evidence="8" id="KW-0670">Pyruvate</keyword>
<dbReference type="GO" id="GO:0006526">
    <property type="term" value="P:L-arginine biosynthetic process"/>
    <property type="evidence" value="ECO:0007669"/>
    <property type="project" value="UniProtKB-KW"/>
</dbReference>
<reference evidence="8 9" key="1">
    <citation type="submission" date="2019-07" db="EMBL/GenBank/DDBJ databases">
        <title>Whole genome shotgun sequence of Nocardia ninae NBRC 108245.</title>
        <authorList>
            <person name="Hosoyama A."/>
            <person name="Uohara A."/>
            <person name="Ohji S."/>
            <person name="Ichikawa N."/>
        </authorList>
    </citation>
    <scope>NUCLEOTIDE SEQUENCE [LARGE SCALE GENOMIC DNA]</scope>
    <source>
        <strain evidence="8 9">NBRC 108245</strain>
    </source>
</reference>
<name>A0A511MFB1_9NOCA</name>
<evidence type="ECO:0000256" key="2">
    <source>
        <dbReference type="ARBA" id="ARBA00022571"/>
    </source>
</evidence>
<keyword evidence="9" id="KW-1185">Reference proteome</keyword>
<organism evidence="8 9">
    <name type="scientific">Nocardia ninae NBRC 108245</name>
    <dbReference type="NCBI Taxonomy" id="1210091"/>
    <lineage>
        <taxon>Bacteria</taxon>
        <taxon>Bacillati</taxon>
        <taxon>Actinomycetota</taxon>
        <taxon>Actinomycetes</taxon>
        <taxon>Mycobacteriales</taxon>
        <taxon>Nocardiaceae</taxon>
        <taxon>Nocardia</taxon>
    </lineage>
</organism>
<dbReference type="Gene3D" id="3.40.640.10">
    <property type="entry name" value="Type I PLP-dependent aspartate aminotransferase-like (Major domain)"/>
    <property type="match status" value="2"/>
</dbReference>
<protein>
    <submittedName>
        <fullName evidence="8">Diaminobutyrate--pyruvate aminotransferase</fullName>
    </submittedName>
</protein>
<dbReference type="SUPFAM" id="SSF53383">
    <property type="entry name" value="PLP-dependent transferases"/>
    <property type="match status" value="1"/>
</dbReference>
<dbReference type="InterPro" id="IPR015424">
    <property type="entry name" value="PyrdxlP-dep_Trfase"/>
</dbReference>
<comment type="similarity">
    <text evidence="6">Belongs to the class-III pyridoxal-phosphate-dependent aminotransferase family.</text>
</comment>
<keyword evidence="7" id="KW-1133">Transmembrane helix</keyword>
<dbReference type="Gene3D" id="3.90.1150.10">
    <property type="entry name" value="Aspartate Aminotransferase, domain 1"/>
    <property type="match status" value="2"/>
</dbReference>
<accession>A0A511MFB1</accession>
<dbReference type="AlphaFoldDB" id="A0A511MFB1"/>
<dbReference type="PANTHER" id="PTHR11986:SF79">
    <property type="entry name" value="ACETYLORNITHINE AMINOTRANSFERASE, MITOCHONDRIAL"/>
    <property type="match status" value="1"/>
</dbReference>
<evidence type="ECO:0000256" key="4">
    <source>
        <dbReference type="ARBA" id="ARBA00022679"/>
    </source>
</evidence>
<evidence type="ECO:0000256" key="6">
    <source>
        <dbReference type="RuleBase" id="RU003560"/>
    </source>
</evidence>
<evidence type="ECO:0000313" key="8">
    <source>
        <dbReference type="EMBL" id="GEM38788.1"/>
    </source>
</evidence>
<evidence type="ECO:0000256" key="5">
    <source>
        <dbReference type="ARBA" id="ARBA00022898"/>
    </source>
</evidence>